<dbReference type="GO" id="GO:0007062">
    <property type="term" value="P:sister chromatid cohesion"/>
    <property type="evidence" value="ECO:0007669"/>
    <property type="project" value="InterPro"/>
</dbReference>
<dbReference type="OrthoDB" id="10071381at2759"/>
<feature type="region of interest" description="Disordered" evidence="3">
    <location>
        <begin position="425"/>
        <end position="446"/>
    </location>
</feature>
<proteinExistence type="predicted"/>
<dbReference type="InterPro" id="IPR006910">
    <property type="entry name" value="Rad21_Rec8_N"/>
</dbReference>
<evidence type="ECO:0000259" key="5">
    <source>
        <dbReference type="Pfam" id="PF04825"/>
    </source>
</evidence>
<dbReference type="InterPro" id="IPR039781">
    <property type="entry name" value="Rad21/Rec8-like"/>
</dbReference>
<comment type="subcellular location">
    <subcellularLocation>
        <location evidence="1">Nucleus</location>
    </subcellularLocation>
</comment>
<reference evidence="6" key="1">
    <citation type="journal article" date="2020" name="Fungal Divers.">
        <title>Resolving the Mortierellaceae phylogeny through synthesis of multi-gene phylogenetics and phylogenomics.</title>
        <authorList>
            <person name="Vandepol N."/>
            <person name="Liber J."/>
            <person name="Desiro A."/>
            <person name="Na H."/>
            <person name="Kennedy M."/>
            <person name="Barry K."/>
            <person name="Grigoriev I.V."/>
            <person name="Miller A.N."/>
            <person name="O'Donnell K."/>
            <person name="Stajich J.E."/>
            <person name="Bonito G."/>
        </authorList>
    </citation>
    <scope>NUCLEOTIDE SEQUENCE</scope>
    <source>
        <strain evidence="6">KOD1015</strain>
    </source>
</reference>
<evidence type="ECO:0008006" key="8">
    <source>
        <dbReference type="Google" id="ProtNLM"/>
    </source>
</evidence>
<dbReference type="GO" id="GO:0008278">
    <property type="term" value="C:cohesin complex"/>
    <property type="evidence" value="ECO:0007669"/>
    <property type="project" value="InterPro"/>
</dbReference>
<evidence type="ECO:0000259" key="4">
    <source>
        <dbReference type="Pfam" id="PF04824"/>
    </source>
</evidence>
<dbReference type="Pfam" id="PF04824">
    <property type="entry name" value="Rad21_Rec8"/>
    <property type="match status" value="1"/>
</dbReference>
<dbReference type="Pfam" id="PF04825">
    <property type="entry name" value="Rad21_Rec8_N"/>
    <property type="match status" value="1"/>
</dbReference>
<feature type="region of interest" description="Disordered" evidence="3">
    <location>
        <begin position="476"/>
        <end position="505"/>
    </location>
</feature>
<keyword evidence="2" id="KW-0539">Nucleus</keyword>
<feature type="domain" description="Rad21/Rec8-like protein N-terminal" evidence="5">
    <location>
        <begin position="2"/>
        <end position="64"/>
    </location>
</feature>
<accession>A0A9P6G455</accession>
<evidence type="ECO:0000256" key="2">
    <source>
        <dbReference type="ARBA" id="ARBA00023242"/>
    </source>
</evidence>
<evidence type="ECO:0000313" key="6">
    <source>
        <dbReference type="EMBL" id="KAF9586634.1"/>
    </source>
</evidence>
<dbReference type="GO" id="GO:0005634">
    <property type="term" value="C:nucleus"/>
    <property type="evidence" value="ECO:0007669"/>
    <property type="project" value="UniProtKB-SubCell"/>
</dbReference>
<evidence type="ECO:0000256" key="3">
    <source>
        <dbReference type="SAM" id="MobiDB-lite"/>
    </source>
</evidence>
<feature type="compositionally biased region" description="Low complexity" evidence="3">
    <location>
        <begin position="478"/>
        <end position="491"/>
    </location>
</feature>
<dbReference type="EMBL" id="JAABOA010000011">
    <property type="protein sequence ID" value="KAF9586634.1"/>
    <property type="molecule type" value="Genomic_DNA"/>
</dbReference>
<sequence length="626" mass="70439">MIRDITQPPEPFALRFSSNLMVGVVRVFNQQYSFYYAEVNNTWMRIKRDLAMFCSESIDISADRANSITVGCNVEVMRELVQRPRQNRDLETENMRNITREEIAVDFGWELPLTGKSPPSYLETLLPDISDKKRKRITLEDPPLMADLSTNYAGERLDFNLSDDAFITEDNGLYFDTEGNFVEDMPPEWFHIQQGVSGSSVGKRPRSVHEDPEQEIHRQRSVSPMLKGVGIAMDPTSGLQESYQDPMNDLDAVVPNKRPKNGGRSSRVVGPIIDEHLELSPDTYFDSKDRFWKYQTSIIKERSLRIDRILARTHINNLLSCPLSVSGYCPELAAFWSTATAATYGTSGSCVSRLGRQSSAIENSRLENEGFFSPSMFNEPGIFNMPEDIDPPDPEVFRRLITPEPTSLPSGMDAVLESARFDHRGDMPWNEITGSHINARSRSERSASGSEYQWTDFEPAFEQAAGEPLLPRLQKHLSTSSHTSGDSSRTRSLSRERANLSAASGRAGAFPINDVRTDGQIDIESESLGEQFLFHNMEPQIEGLDVAHSLFAIEPETVNFKIYVQSLLSNSPEGKIVFTDIIANHRRCEVAAAAFYHILSLSSFGIVRPIQEKPYGDIQLCLIRSQ</sequence>
<feature type="region of interest" description="Disordered" evidence="3">
    <location>
        <begin position="196"/>
        <end position="219"/>
    </location>
</feature>
<dbReference type="InterPro" id="IPR006909">
    <property type="entry name" value="Rad21/Rec8_C_eu"/>
</dbReference>
<evidence type="ECO:0000256" key="1">
    <source>
        <dbReference type="ARBA" id="ARBA00004123"/>
    </source>
</evidence>
<comment type="caution">
    <text evidence="6">The sequence shown here is derived from an EMBL/GenBank/DDBJ whole genome shotgun (WGS) entry which is preliminary data.</text>
</comment>
<name>A0A9P6G455_9FUNG</name>
<keyword evidence="7" id="KW-1185">Reference proteome</keyword>
<dbReference type="AlphaFoldDB" id="A0A9P6G455"/>
<dbReference type="Proteomes" id="UP000780801">
    <property type="component" value="Unassembled WGS sequence"/>
</dbReference>
<evidence type="ECO:0000313" key="7">
    <source>
        <dbReference type="Proteomes" id="UP000780801"/>
    </source>
</evidence>
<dbReference type="PANTHER" id="PTHR12585:SF72">
    <property type="entry name" value="MEIOTIC RECOMBINATION PROTEIN REC8"/>
    <property type="match status" value="1"/>
</dbReference>
<feature type="domain" description="Rad21/Rec8-like protein C-terminal eukaryotic" evidence="4">
    <location>
        <begin position="575"/>
        <end position="620"/>
    </location>
</feature>
<gene>
    <name evidence="6" type="ORF">BGW38_000367</name>
</gene>
<feature type="compositionally biased region" description="Basic and acidic residues" evidence="3">
    <location>
        <begin position="207"/>
        <end position="218"/>
    </location>
</feature>
<dbReference type="GO" id="GO:0003682">
    <property type="term" value="F:chromatin binding"/>
    <property type="evidence" value="ECO:0007669"/>
    <property type="project" value="TreeGrafter"/>
</dbReference>
<protein>
    <recommendedName>
        <fullName evidence="8">Rad21/Rec8-like protein N-terminal domain-containing protein</fullName>
    </recommendedName>
</protein>
<organism evidence="6 7">
    <name type="scientific">Lunasporangiospora selenospora</name>
    <dbReference type="NCBI Taxonomy" id="979761"/>
    <lineage>
        <taxon>Eukaryota</taxon>
        <taxon>Fungi</taxon>
        <taxon>Fungi incertae sedis</taxon>
        <taxon>Mucoromycota</taxon>
        <taxon>Mortierellomycotina</taxon>
        <taxon>Mortierellomycetes</taxon>
        <taxon>Mortierellales</taxon>
        <taxon>Mortierellaceae</taxon>
        <taxon>Lunasporangiospora</taxon>
    </lineage>
</organism>
<dbReference type="GO" id="GO:1990414">
    <property type="term" value="P:replication-born double-strand break repair via sister chromatid exchange"/>
    <property type="evidence" value="ECO:0007669"/>
    <property type="project" value="TreeGrafter"/>
</dbReference>
<dbReference type="PANTHER" id="PTHR12585">
    <property type="entry name" value="SCC1 / RAD21 FAMILY MEMBER"/>
    <property type="match status" value="1"/>
</dbReference>